<reference evidence="1 2" key="1">
    <citation type="journal article" date="2009" name="Appl. Environ. Microbiol.">
        <title>Community genomic and proteomic analyses of chemoautotrophic iron-oxidizing "Leptospirillum rubarum" (Group II) and "Leptospirillum ferrodiazotrophum" (Group III) bacteria in acid mine drainage biofilms.</title>
        <authorList>
            <person name="Goltsman D.S."/>
            <person name="Denef V.J."/>
            <person name="Singer S.W."/>
            <person name="VerBerkmoes N.C."/>
            <person name="Lefsrud M."/>
            <person name="Mueller R.S."/>
            <person name="Dick G.J."/>
            <person name="Sun C.L."/>
            <person name="Wheeler K.E."/>
            <person name="Zemla A."/>
            <person name="Baker B.J."/>
            <person name="Hauser L."/>
            <person name="Land M."/>
            <person name="Shah M.B."/>
            <person name="Thelen M.P."/>
            <person name="Hettich R.L."/>
            <person name="Banfield J.F."/>
        </authorList>
    </citation>
    <scope>NUCLEOTIDE SEQUENCE [LARGE SCALE GENOMIC DNA]</scope>
</reference>
<evidence type="ECO:0000313" key="2">
    <source>
        <dbReference type="Proteomes" id="UP000009374"/>
    </source>
</evidence>
<dbReference type="SUPFAM" id="SSF48452">
    <property type="entry name" value="TPR-like"/>
    <property type="match status" value="1"/>
</dbReference>
<protein>
    <recommendedName>
        <fullName evidence="3">Tetratricopeptide repeat protein</fullName>
    </recommendedName>
</protein>
<evidence type="ECO:0000313" key="1">
    <source>
        <dbReference type="EMBL" id="EES52368.1"/>
    </source>
</evidence>
<organism evidence="1 2">
    <name type="scientific">Leptospirillum ferrodiazotrophum</name>
    <dbReference type="NCBI Taxonomy" id="412449"/>
    <lineage>
        <taxon>Bacteria</taxon>
        <taxon>Pseudomonadati</taxon>
        <taxon>Nitrospirota</taxon>
        <taxon>Nitrospiria</taxon>
        <taxon>Nitrospirales</taxon>
        <taxon>Nitrospiraceae</taxon>
        <taxon>Leptospirillum</taxon>
    </lineage>
</organism>
<dbReference type="InterPro" id="IPR011990">
    <property type="entry name" value="TPR-like_helical_dom_sf"/>
</dbReference>
<gene>
    <name evidence="1" type="ORF">UBAL3_94240165</name>
</gene>
<keyword evidence="2" id="KW-1185">Reference proteome</keyword>
<proteinExistence type="predicted"/>
<dbReference type="AlphaFoldDB" id="C6HYT3"/>
<dbReference type="Proteomes" id="UP000009374">
    <property type="component" value="Unassembled WGS sequence"/>
</dbReference>
<dbReference type="Gene3D" id="1.25.40.10">
    <property type="entry name" value="Tetratricopeptide repeat domain"/>
    <property type="match status" value="1"/>
</dbReference>
<name>C6HYT3_9BACT</name>
<sequence length="235" mass="25705">MPRTFPRSSPKKRSARLGGALLGATLLLLGVPSPLPAAPLCPGPVSRAPLLPPPGSPGETPDGLLDLARILRDHPGGRPTGLAALSRAETLLRALPEAERKRPDIRVLRAERDTQLVLYRGFPGGMRFGKRAEKNVDRALRRDPSLARAHLLKGIALYYKPWFVGGSVAKALSEFERADRLSPNDPRILSWIGVARHRLGKPGARRAMARVLALCPRSPFYRLRATSFDPRISHP</sequence>
<dbReference type="EMBL" id="GG693878">
    <property type="protein sequence ID" value="EES52368.1"/>
    <property type="molecule type" value="Genomic_DNA"/>
</dbReference>
<accession>C6HYT3</accession>
<evidence type="ECO:0008006" key="3">
    <source>
        <dbReference type="Google" id="ProtNLM"/>
    </source>
</evidence>